<protein>
    <submittedName>
        <fullName evidence="2">Uncharacterized protein</fullName>
    </submittedName>
</protein>
<dbReference type="RefSeq" id="WP_257922991.1">
    <property type="nucleotide sequence ID" value="NZ_JAMXQV010000015.1"/>
</dbReference>
<evidence type="ECO:0000256" key="1">
    <source>
        <dbReference type="SAM" id="SignalP"/>
    </source>
</evidence>
<gene>
    <name evidence="2" type="ORF">M8542_26630</name>
</gene>
<sequence>MRKLTRAVVAATASLCAVVAVAGEASADYPTTPFGRYEITGGATAGGLIWYNWSVGVQGYVVDSAKVARDTTVYFDFYGADDFYVGQTRTADGETRSFNFTVQGPIGGITKVEIQLCTVNGCTVAHQFTR</sequence>
<reference evidence="2" key="1">
    <citation type="submission" date="2022-06" db="EMBL/GenBank/DDBJ databases">
        <title>Amycolatopsis iheyaensis sp. nov., a new species of the genus Amycolatopsis isolated from soil in Iheya island, Japan.</title>
        <authorList>
            <person name="Ngamcharungchit C."/>
            <person name="Kanto H."/>
            <person name="Take A."/>
            <person name="Intra B."/>
            <person name="Matsumoto A."/>
            <person name="Panbangred W."/>
            <person name="Inahashi Y."/>
        </authorList>
    </citation>
    <scope>NUCLEOTIDE SEQUENCE</scope>
    <source>
        <strain evidence="2">OK19-0408</strain>
    </source>
</reference>
<feature type="chain" id="PRO_5040913728" evidence="1">
    <location>
        <begin position="23"/>
        <end position="130"/>
    </location>
</feature>
<accession>A0A9X2NFM6</accession>
<comment type="caution">
    <text evidence="2">The sequence shown here is derived from an EMBL/GenBank/DDBJ whole genome shotgun (WGS) entry which is preliminary data.</text>
</comment>
<evidence type="ECO:0000313" key="2">
    <source>
        <dbReference type="EMBL" id="MCR6486408.1"/>
    </source>
</evidence>
<evidence type="ECO:0000313" key="3">
    <source>
        <dbReference type="Proteomes" id="UP001144096"/>
    </source>
</evidence>
<dbReference type="EMBL" id="JAMXQV010000015">
    <property type="protein sequence ID" value="MCR6486408.1"/>
    <property type="molecule type" value="Genomic_DNA"/>
</dbReference>
<organism evidence="2 3">
    <name type="scientific">Amycolatopsis iheyensis</name>
    <dbReference type="NCBI Taxonomy" id="2945988"/>
    <lineage>
        <taxon>Bacteria</taxon>
        <taxon>Bacillati</taxon>
        <taxon>Actinomycetota</taxon>
        <taxon>Actinomycetes</taxon>
        <taxon>Pseudonocardiales</taxon>
        <taxon>Pseudonocardiaceae</taxon>
        <taxon>Amycolatopsis</taxon>
    </lineage>
</organism>
<dbReference type="Proteomes" id="UP001144096">
    <property type="component" value="Unassembled WGS sequence"/>
</dbReference>
<feature type="signal peptide" evidence="1">
    <location>
        <begin position="1"/>
        <end position="22"/>
    </location>
</feature>
<proteinExistence type="predicted"/>
<keyword evidence="1" id="KW-0732">Signal</keyword>
<dbReference type="AlphaFoldDB" id="A0A9X2NFM6"/>
<name>A0A9X2NFM6_9PSEU</name>
<keyword evidence="3" id="KW-1185">Reference proteome</keyword>